<dbReference type="Gene3D" id="3.50.50.60">
    <property type="entry name" value="FAD/NAD(P)-binding domain"/>
    <property type="match status" value="2"/>
</dbReference>
<dbReference type="PRINTS" id="PR00368">
    <property type="entry name" value="FADPNR"/>
</dbReference>
<reference evidence="6" key="1">
    <citation type="submission" date="2019-08" db="EMBL/GenBank/DDBJ databases">
        <authorList>
            <person name="Kucharzyk K."/>
            <person name="Murdoch R.W."/>
            <person name="Higgins S."/>
            <person name="Loffler F."/>
        </authorList>
    </citation>
    <scope>NUCLEOTIDE SEQUENCE</scope>
</reference>
<gene>
    <name evidence="6" type="primary">nasD_3</name>
    <name evidence="6" type="ORF">SDC9_42037</name>
</gene>
<comment type="caution">
    <text evidence="6">The sequence shown here is derived from an EMBL/GenBank/DDBJ whole genome shotgun (WGS) entry which is preliminary data.</text>
</comment>
<feature type="domain" description="NADH-rubredoxin oxidoreductase C-terminal" evidence="5">
    <location>
        <begin position="315"/>
        <end position="373"/>
    </location>
</feature>
<dbReference type="InterPro" id="IPR016156">
    <property type="entry name" value="FAD/NAD-linked_Rdtase_dimer_sf"/>
</dbReference>
<dbReference type="InterPro" id="IPR041575">
    <property type="entry name" value="Rubredoxin_C"/>
</dbReference>
<organism evidence="6">
    <name type="scientific">bioreactor metagenome</name>
    <dbReference type="NCBI Taxonomy" id="1076179"/>
    <lineage>
        <taxon>unclassified sequences</taxon>
        <taxon>metagenomes</taxon>
        <taxon>ecological metagenomes</taxon>
    </lineage>
</organism>
<evidence type="ECO:0000256" key="1">
    <source>
        <dbReference type="ARBA" id="ARBA00001974"/>
    </source>
</evidence>
<dbReference type="InterPro" id="IPR023753">
    <property type="entry name" value="FAD/NAD-binding_dom"/>
</dbReference>
<accession>A0A644VWL7</accession>
<dbReference type="GO" id="GO:0008942">
    <property type="term" value="F:nitrite reductase [NAD(P)H] activity"/>
    <property type="evidence" value="ECO:0007669"/>
    <property type="project" value="UniProtKB-EC"/>
</dbReference>
<dbReference type="PANTHER" id="PTHR43429:SF3">
    <property type="entry name" value="NITRITE REDUCTASE [NAD(P)H]"/>
    <property type="match status" value="1"/>
</dbReference>
<protein>
    <submittedName>
        <fullName evidence="6">Nitrite reductase [NAD(P)H]</fullName>
        <ecNumber evidence="6">1.7.1.4</ecNumber>
    </submittedName>
</protein>
<feature type="domain" description="FAD/NAD(P)-binding" evidence="4">
    <location>
        <begin position="2"/>
        <end position="292"/>
    </location>
</feature>
<evidence type="ECO:0000256" key="2">
    <source>
        <dbReference type="ARBA" id="ARBA00022630"/>
    </source>
</evidence>
<keyword evidence="2" id="KW-0285">Flavoprotein</keyword>
<keyword evidence="3" id="KW-0274">FAD</keyword>
<dbReference type="PANTHER" id="PTHR43429">
    <property type="entry name" value="PYRIDINE NUCLEOTIDE-DISULFIDE OXIDOREDUCTASE DOMAIN-CONTAINING"/>
    <property type="match status" value="1"/>
</dbReference>
<keyword evidence="6" id="KW-0560">Oxidoreductase</keyword>
<sequence length="410" mass="44255">MHYVMIGNSIASTACIEAIRTIDTEGPITVIGEENHPCYSRPLISYLLQGKTDKARLAYRAAAFYEENSVTVLQGIRATSIDKEKKTVLLDSEAVLAYDKLLLATGSSPFIPPIKGLEEVKNCFTFLALDEAKRLQAHLRKESRVLILGAGLIGLKCAEAIIDKVHSVSVVDLAPRVLMSVLDDAASEQVRKHLQEQGLRFFLGDSIRECTANEALLQSGSVIGFDLLVIAVGVKPNIQLAKEAGLDVNRGILVDEGGRTSNADVFAAGDCTEGPEMISGQKAVLALLPNAYLQGETAGTNMAGGEASFDRAVAMNALSLMGLHLITVGRYEGTSHLIACQEGYKRLFVKDNHLVGCILIGEACKRAGIYTAMIRNRVELDSLDFTLICEEPLLMAFAKNVRQQHLGGPV</sequence>
<proteinExistence type="predicted"/>
<dbReference type="EMBL" id="VSSQ01000484">
    <property type="protein sequence ID" value="MPL95864.1"/>
    <property type="molecule type" value="Genomic_DNA"/>
</dbReference>
<dbReference type="InterPro" id="IPR036188">
    <property type="entry name" value="FAD/NAD-bd_sf"/>
</dbReference>
<dbReference type="Pfam" id="PF18267">
    <property type="entry name" value="Rubredoxin_C"/>
    <property type="match status" value="1"/>
</dbReference>
<dbReference type="Gene3D" id="3.30.390.30">
    <property type="match status" value="1"/>
</dbReference>
<dbReference type="AlphaFoldDB" id="A0A644VWL7"/>
<dbReference type="EC" id="1.7.1.4" evidence="6"/>
<dbReference type="PRINTS" id="PR00411">
    <property type="entry name" value="PNDRDTASEI"/>
</dbReference>
<evidence type="ECO:0000256" key="3">
    <source>
        <dbReference type="ARBA" id="ARBA00022827"/>
    </source>
</evidence>
<dbReference type="Pfam" id="PF07992">
    <property type="entry name" value="Pyr_redox_2"/>
    <property type="match status" value="1"/>
</dbReference>
<evidence type="ECO:0000259" key="5">
    <source>
        <dbReference type="Pfam" id="PF18267"/>
    </source>
</evidence>
<evidence type="ECO:0000259" key="4">
    <source>
        <dbReference type="Pfam" id="PF07992"/>
    </source>
</evidence>
<dbReference type="InterPro" id="IPR050260">
    <property type="entry name" value="FAD-bd_OxRdtase"/>
</dbReference>
<name>A0A644VWL7_9ZZZZ</name>
<evidence type="ECO:0000313" key="6">
    <source>
        <dbReference type="EMBL" id="MPL95864.1"/>
    </source>
</evidence>
<comment type="cofactor">
    <cofactor evidence="1">
        <name>FAD</name>
        <dbReference type="ChEBI" id="CHEBI:57692"/>
    </cofactor>
</comment>
<dbReference type="SUPFAM" id="SSF51905">
    <property type="entry name" value="FAD/NAD(P)-binding domain"/>
    <property type="match status" value="2"/>
</dbReference>